<evidence type="ECO:0000256" key="6">
    <source>
        <dbReference type="ARBA" id="ARBA00022840"/>
    </source>
</evidence>
<dbReference type="InterPro" id="IPR008271">
    <property type="entry name" value="Ser/Thr_kinase_AS"/>
</dbReference>
<evidence type="ECO:0000256" key="3">
    <source>
        <dbReference type="ARBA" id="ARBA00022679"/>
    </source>
</evidence>
<dbReference type="InterPro" id="IPR000719">
    <property type="entry name" value="Prot_kinase_dom"/>
</dbReference>
<keyword evidence="12" id="KW-1185">Reference proteome</keyword>
<accession>A0A8S1MBY6</accession>
<proteinExistence type="predicted"/>
<keyword evidence="4 9" id="KW-0547">Nucleotide-binding</keyword>
<evidence type="ECO:0000256" key="9">
    <source>
        <dbReference type="PROSITE-ProRule" id="PRU10141"/>
    </source>
</evidence>
<comment type="caution">
    <text evidence="11">The sequence shown here is derived from an EMBL/GenBank/DDBJ whole genome shotgun (WGS) entry which is preliminary data.</text>
</comment>
<dbReference type="OrthoDB" id="2649at2759"/>
<protein>
    <recommendedName>
        <fullName evidence="1">non-specific serine/threonine protein kinase</fullName>
        <ecNumber evidence="1">2.7.11.1</ecNumber>
    </recommendedName>
</protein>
<evidence type="ECO:0000256" key="7">
    <source>
        <dbReference type="ARBA" id="ARBA00047899"/>
    </source>
</evidence>
<keyword evidence="3" id="KW-0808">Transferase</keyword>
<dbReference type="InterPro" id="IPR017441">
    <property type="entry name" value="Protein_kinase_ATP_BS"/>
</dbReference>
<evidence type="ECO:0000256" key="2">
    <source>
        <dbReference type="ARBA" id="ARBA00022527"/>
    </source>
</evidence>
<dbReference type="AlphaFoldDB" id="A0A8S1MBY6"/>
<evidence type="ECO:0000256" key="8">
    <source>
        <dbReference type="ARBA" id="ARBA00048679"/>
    </source>
</evidence>
<dbReference type="GO" id="GO:0004674">
    <property type="term" value="F:protein serine/threonine kinase activity"/>
    <property type="evidence" value="ECO:0007669"/>
    <property type="project" value="UniProtKB-KW"/>
</dbReference>
<feature type="binding site" evidence="9">
    <location>
        <position position="78"/>
    </location>
    <ligand>
        <name>ATP</name>
        <dbReference type="ChEBI" id="CHEBI:30616"/>
    </ligand>
</feature>
<evidence type="ECO:0000313" key="12">
    <source>
        <dbReference type="Proteomes" id="UP000692954"/>
    </source>
</evidence>
<dbReference type="Pfam" id="PF00069">
    <property type="entry name" value="Pkinase"/>
    <property type="match status" value="2"/>
</dbReference>
<keyword evidence="5" id="KW-0418">Kinase</keyword>
<comment type="catalytic activity">
    <reaction evidence="8">
        <text>L-seryl-[protein] + ATP = O-phospho-L-seryl-[protein] + ADP + H(+)</text>
        <dbReference type="Rhea" id="RHEA:17989"/>
        <dbReference type="Rhea" id="RHEA-COMP:9863"/>
        <dbReference type="Rhea" id="RHEA-COMP:11604"/>
        <dbReference type="ChEBI" id="CHEBI:15378"/>
        <dbReference type="ChEBI" id="CHEBI:29999"/>
        <dbReference type="ChEBI" id="CHEBI:30616"/>
        <dbReference type="ChEBI" id="CHEBI:83421"/>
        <dbReference type="ChEBI" id="CHEBI:456216"/>
        <dbReference type="EC" id="2.7.11.1"/>
    </reaction>
</comment>
<evidence type="ECO:0000256" key="1">
    <source>
        <dbReference type="ARBA" id="ARBA00012513"/>
    </source>
</evidence>
<dbReference type="PANTHER" id="PTHR47634:SF9">
    <property type="entry name" value="PROTEIN KINASE DOMAIN-CONTAINING PROTEIN-RELATED"/>
    <property type="match status" value="1"/>
</dbReference>
<dbReference type="PANTHER" id="PTHR47634">
    <property type="entry name" value="PROTEIN KINASE DOMAIN-CONTAINING PROTEIN-RELATED"/>
    <property type="match status" value="1"/>
</dbReference>
<dbReference type="PROSITE" id="PS50011">
    <property type="entry name" value="PROTEIN_KINASE_DOM"/>
    <property type="match status" value="1"/>
</dbReference>
<dbReference type="EMBL" id="CAJJDN010000035">
    <property type="protein sequence ID" value="CAD8077169.1"/>
    <property type="molecule type" value="Genomic_DNA"/>
</dbReference>
<sequence>MQGDLRINLDFQEQESFYSDDDEEEEGIKNYQIGRFHPVFIGEVFHGRYVVIQKLGYGNFSTVWLAKDFKSNNFVALKIQRSAPQSQEAALDEIEILQTIQRKSRNINIVKLLNVFVHKGLFGNHYVLIFEILGQNLLELIRNCDNEGLNLEQCKSIIKQILIALDFLHRECGIIHTDLKPENILLCLTTEQIKDIVEKGQIKQRQYFSEQLNKYYKQSKSDKKKEKRKRQKEKKKLQSIKYKLQQIDCNKRIFQVKIADFGNACWVNHHMSEVIQTQKYRAPEVILGQYYGTSADIWSLACIAFELVTGDSLFETEFEDYDTHLKQIQEILGPFPIEFTSVGTYCRQYFKYNGELRNVKVKHYCSLQQLLVKKQKIMKLLNLQIFYYQCQMYFLSKEQPHLKCSSILGQVNNSLSLIISSKCPKQIMSMNMIQKVMMKIWTVLILSEIVDNNYSSQSYFSTQIFQFLFILQRFYYFYFNTRYNDIVMKSAIFNLFLSKIFKLCDIQRIEKKLTIDLRIVFEYFCLVGHSFLIINNFYQEKSFITSVFYQLQKILLIIYGESLEKSKYHFGRKINLEKNKIKWSNKKCLQLVCFYRNKESYRKLYKFLDNWLINLRVMWINHYYYYFMQPRIMSKTQTQSQQPLFRFKSHPNNSFKINHNLFSQQQQQLTTLIAPSLASHKKDQQIKIYQINKVYKVIKFHLNNNLMSINQAQSNYQ</sequence>
<dbReference type="InterPro" id="IPR051334">
    <property type="entry name" value="SRPK"/>
</dbReference>
<dbReference type="PROSITE" id="PS00107">
    <property type="entry name" value="PROTEIN_KINASE_ATP"/>
    <property type="match status" value="1"/>
</dbReference>
<dbReference type="Proteomes" id="UP000692954">
    <property type="component" value="Unassembled WGS sequence"/>
</dbReference>
<dbReference type="GO" id="GO:0005524">
    <property type="term" value="F:ATP binding"/>
    <property type="evidence" value="ECO:0007669"/>
    <property type="project" value="UniProtKB-UniRule"/>
</dbReference>
<dbReference type="SMART" id="SM00220">
    <property type="entry name" value="S_TKc"/>
    <property type="match status" value="1"/>
</dbReference>
<evidence type="ECO:0000313" key="11">
    <source>
        <dbReference type="EMBL" id="CAD8077169.1"/>
    </source>
</evidence>
<evidence type="ECO:0000259" key="10">
    <source>
        <dbReference type="PROSITE" id="PS50011"/>
    </source>
</evidence>
<evidence type="ECO:0000256" key="4">
    <source>
        <dbReference type="ARBA" id="ARBA00022741"/>
    </source>
</evidence>
<dbReference type="GO" id="GO:0000245">
    <property type="term" value="P:spliceosomal complex assembly"/>
    <property type="evidence" value="ECO:0007669"/>
    <property type="project" value="TreeGrafter"/>
</dbReference>
<evidence type="ECO:0000256" key="5">
    <source>
        <dbReference type="ARBA" id="ARBA00022777"/>
    </source>
</evidence>
<reference evidence="11" key="1">
    <citation type="submission" date="2021-01" db="EMBL/GenBank/DDBJ databases">
        <authorList>
            <consortium name="Genoscope - CEA"/>
            <person name="William W."/>
        </authorList>
    </citation>
    <scope>NUCLEOTIDE SEQUENCE</scope>
</reference>
<keyword evidence="6 9" id="KW-0067">ATP-binding</keyword>
<gene>
    <name evidence="11" type="ORF">PSON_ATCC_30995.1.T0350361</name>
</gene>
<name>A0A8S1MBY6_9CILI</name>
<dbReference type="GO" id="GO:0050684">
    <property type="term" value="P:regulation of mRNA processing"/>
    <property type="evidence" value="ECO:0007669"/>
    <property type="project" value="TreeGrafter"/>
</dbReference>
<dbReference type="PROSITE" id="PS00108">
    <property type="entry name" value="PROTEIN_KINASE_ST"/>
    <property type="match status" value="1"/>
</dbReference>
<feature type="domain" description="Protein kinase" evidence="10">
    <location>
        <begin position="49"/>
        <end position="394"/>
    </location>
</feature>
<keyword evidence="2" id="KW-0723">Serine/threonine-protein kinase</keyword>
<comment type="catalytic activity">
    <reaction evidence="7">
        <text>L-threonyl-[protein] + ATP = O-phospho-L-threonyl-[protein] + ADP + H(+)</text>
        <dbReference type="Rhea" id="RHEA:46608"/>
        <dbReference type="Rhea" id="RHEA-COMP:11060"/>
        <dbReference type="Rhea" id="RHEA-COMP:11605"/>
        <dbReference type="ChEBI" id="CHEBI:15378"/>
        <dbReference type="ChEBI" id="CHEBI:30013"/>
        <dbReference type="ChEBI" id="CHEBI:30616"/>
        <dbReference type="ChEBI" id="CHEBI:61977"/>
        <dbReference type="ChEBI" id="CHEBI:456216"/>
        <dbReference type="EC" id="2.7.11.1"/>
    </reaction>
</comment>
<organism evidence="11 12">
    <name type="scientific">Paramecium sonneborni</name>
    <dbReference type="NCBI Taxonomy" id="65129"/>
    <lineage>
        <taxon>Eukaryota</taxon>
        <taxon>Sar</taxon>
        <taxon>Alveolata</taxon>
        <taxon>Ciliophora</taxon>
        <taxon>Intramacronucleata</taxon>
        <taxon>Oligohymenophorea</taxon>
        <taxon>Peniculida</taxon>
        <taxon>Parameciidae</taxon>
        <taxon>Paramecium</taxon>
    </lineage>
</organism>
<dbReference type="EC" id="2.7.11.1" evidence="1"/>